<evidence type="ECO:0000256" key="4">
    <source>
        <dbReference type="ARBA" id="ARBA00023002"/>
    </source>
</evidence>
<comment type="caution">
    <text evidence="10">The sequence shown here is derived from an EMBL/GenBank/DDBJ whole genome shotgun (WGS) entry which is preliminary data.</text>
</comment>
<dbReference type="GO" id="GO:0005634">
    <property type="term" value="C:nucleus"/>
    <property type="evidence" value="ECO:0007669"/>
    <property type="project" value="UniProtKB-SubCell"/>
</dbReference>
<dbReference type="SMART" id="SM00256">
    <property type="entry name" value="FBOX"/>
    <property type="match status" value="1"/>
</dbReference>
<comment type="subcellular location">
    <subcellularLocation>
        <location evidence="1">Nucleus</location>
    </subcellularLocation>
</comment>
<evidence type="ECO:0000256" key="1">
    <source>
        <dbReference type="ARBA" id="ARBA00004123"/>
    </source>
</evidence>
<dbReference type="SMART" id="SM00558">
    <property type="entry name" value="JmjC"/>
    <property type="match status" value="1"/>
</dbReference>
<feature type="region of interest" description="Disordered" evidence="7">
    <location>
        <begin position="1"/>
        <end position="22"/>
    </location>
</feature>
<evidence type="ECO:0000313" key="11">
    <source>
        <dbReference type="Proteomes" id="UP001255856"/>
    </source>
</evidence>
<dbReference type="FunFam" id="2.60.120.650:FF:000045">
    <property type="entry name" value="F-box protein At1g78280"/>
    <property type="match status" value="1"/>
</dbReference>
<feature type="domain" description="F-box" evidence="8">
    <location>
        <begin position="31"/>
        <end position="77"/>
    </location>
</feature>
<dbReference type="InterPro" id="IPR050910">
    <property type="entry name" value="JMJD6_ArgDemeth/LysHydrox"/>
</dbReference>
<sequence>MARIRDHGREGEVRNQPSTKRVKKDCRSAGLGDLATLSDECILAILQQLPGGDLARLSTVSRALYCFAQHNELWKALVLETLGDKWVFRGSWRETLARHLRPEAADYTPAGPIAPKDFHSEALYRSWLCAHLAMDPAWLETETVPRRSGLTLEEFRAEFEIPNRPVILTDAMSSWPALKKWDRAYLARELRGHPVMVGDAPMRFEDYCAYADSQEDELPLYLFDRRFATHAPRLAEDYRVPEPFAEDLFSVLGDARPDHRWIIIGPSRSGSTFHQDPNATCAWNAVVSGSKKWVLYPPSVTPPGVRPSADGADVASPVSLPEWFLSFYEHKAAAGRAPAECVVRAGEILFVPRQWWHLAINLEETVAITQNYVSVANLQHVLRFLETRNPDLISGLEGDEARRQLHDRFLAALEAQRPHALEESRALAAAQERRLKVGSDAGLQ</sequence>
<dbReference type="GO" id="GO:0046872">
    <property type="term" value="F:metal ion binding"/>
    <property type="evidence" value="ECO:0007669"/>
    <property type="project" value="UniProtKB-KW"/>
</dbReference>
<dbReference type="GO" id="GO:0000987">
    <property type="term" value="F:cis-regulatory region sequence-specific DNA binding"/>
    <property type="evidence" value="ECO:0007669"/>
    <property type="project" value="TreeGrafter"/>
</dbReference>
<keyword evidence="4" id="KW-0560">Oxidoreductase</keyword>
<proteinExistence type="inferred from homology"/>
<accession>A0AAD9ILQ5</accession>
<dbReference type="PANTHER" id="PTHR12480:SF21">
    <property type="entry name" value="JMJC DOMAIN-CONTAINING PROTEIN 8"/>
    <property type="match status" value="1"/>
</dbReference>
<evidence type="ECO:0000256" key="7">
    <source>
        <dbReference type="SAM" id="MobiDB-lite"/>
    </source>
</evidence>
<organism evidence="10 11">
    <name type="scientific">Prototheca wickerhamii</name>
    <dbReference type="NCBI Taxonomy" id="3111"/>
    <lineage>
        <taxon>Eukaryota</taxon>
        <taxon>Viridiplantae</taxon>
        <taxon>Chlorophyta</taxon>
        <taxon>core chlorophytes</taxon>
        <taxon>Trebouxiophyceae</taxon>
        <taxon>Chlorellales</taxon>
        <taxon>Chlorellaceae</taxon>
        <taxon>Prototheca</taxon>
    </lineage>
</organism>
<feature type="compositionally biased region" description="Basic and acidic residues" evidence="7">
    <location>
        <begin position="1"/>
        <end position="13"/>
    </location>
</feature>
<dbReference type="EMBL" id="JASFZW010000003">
    <property type="protein sequence ID" value="KAK2078935.1"/>
    <property type="molecule type" value="Genomic_DNA"/>
</dbReference>
<reference evidence="10" key="1">
    <citation type="submission" date="2021-01" db="EMBL/GenBank/DDBJ databases">
        <authorList>
            <person name="Eckstrom K.M.E."/>
        </authorList>
    </citation>
    <scope>NUCLEOTIDE SEQUENCE</scope>
    <source>
        <strain evidence="10">UVCC 0001</strain>
    </source>
</reference>
<dbReference type="InterPro" id="IPR001810">
    <property type="entry name" value="F-box_dom"/>
</dbReference>
<evidence type="ECO:0008006" key="12">
    <source>
        <dbReference type="Google" id="ProtNLM"/>
    </source>
</evidence>
<dbReference type="AlphaFoldDB" id="A0AAD9ILQ5"/>
<evidence type="ECO:0000259" key="9">
    <source>
        <dbReference type="PROSITE" id="PS51184"/>
    </source>
</evidence>
<feature type="domain" description="JmjC" evidence="9">
    <location>
        <begin position="229"/>
        <end position="389"/>
    </location>
</feature>
<dbReference type="PROSITE" id="PS51184">
    <property type="entry name" value="JMJC"/>
    <property type="match status" value="1"/>
</dbReference>
<evidence type="ECO:0000313" key="10">
    <source>
        <dbReference type="EMBL" id="KAK2078935.1"/>
    </source>
</evidence>
<dbReference type="Pfam" id="PF13621">
    <property type="entry name" value="Cupin_8"/>
    <property type="match status" value="1"/>
</dbReference>
<dbReference type="InterPro" id="IPR041667">
    <property type="entry name" value="Cupin_8"/>
</dbReference>
<dbReference type="GO" id="GO:0016491">
    <property type="term" value="F:oxidoreductase activity"/>
    <property type="evidence" value="ECO:0007669"/>
    <property type="project" value="UniProtKB-KW"/>
</dbReference>
<dbReference type="Proteomes" id="UP001255856">
    <property type="component" value="Unassembled WGS sequence"/>
</dbReference>
<keyword evidence="5" id="KW-0408">Iron</keyword>
<evidence type="ECO:0000259" key="8">
    <source>
        <dbReference type="PROSITE" id="PS50181"/>
    </source>
</evidence>
<keyword evidence="11" id="KW-1185">Reference proteome</keyword>
<keyword evidence="6" id="KW-0539">Nucleus</keyword>
<dbReference type="InterPro" id="IPR003347">
    <property type="entry name" value="JmjC_dom"/>
</dbReference>
<dbReference type="InterPro" id="IPR036047">
    <property type="entry name" value="F-box-like_dom_sf"/>
</dbReference>
<protein>
    <recommendedName>
        <fullName evidence="12">F-box protein</fullName>
    </recommendedName>
</protein>
<evidence type="ECO:0000256" key="2">
    <source>
        <dbReference type="ARBA" id="ARBA00006801"/>
    </source>
</evidence>
<dbReference type="Gene3D" id="2.60.120.650">
    <property type="entry name" value="Cupin"/>
    <property type="match status" value="1"/>
</dbReference>
<name>A0AAD9ILQ5_PROWI</name>
<evidence type="ECO:0000256" key="3">
    <source>
        <dbReference type="ARBA" id="ARBA00022723"/>
    </source>
</evidence>
<dbReference type="Gene3D" id="1.20.1280.50">
    <property type="match status" value="1"/>
</dbReference>
<dbReference type="PROSITE" id="PS50181">
    <property type="entry name" value="FBOX"/>
    <property type="match status" value="1"/>
</dbReference>
<gene>
    <name evidence="10" type="ORF">QBZ16_002625</name>
</gene>
<dbReference type="PANTHER" id="PTHR12480">
    <property type="entry name" value="ARGININE DEMETHYLASE AND LYSYL-HYDROXYLASE JMJD"/>
    <property type="match status" value="1"/>
</dbReference>
<dbReference type="SUPFAM" id="SSF81383">
    <property type="entry name" value="F-box domain"/>
    <property type="match status" value="1"/>
</dbReference>
<keyword evidence="3" id="KW-0479">Metal-binding</keyword>
<evidence type="ECO:0000256" key="6">
    <source>
        <dbReference type="ARBA" id="ARBA00023242"/>
    </source>
</evidence>
<evidence type="ECO:0000256" key="5">
    <source>
        <dbReference type="ARBA" id="ARBA00023004"/>
    </source>
</evidence>
<comment type="similarity">
    <text evidence="2">Belongs to the JARID1 histone demethylase family.</text>
</comment>
<dbReference type="SUPFAM" id="SSF51197">
    <property type="entry name" value="Clavaminate synthase-like"/>
    <property type="match status" value="1"/>
</dbReference>
<dbReference type="Pfam" id="PF12937">
    <property type="entry name" value="F-box-like"/>
    <property type="match status" value="1"/>
</dbReference>